<proteinExistence type="predicted"/>
<protein>
    <submittedName>
        <fullName evidence="2">Uncharacterized protein</fullName>
    </submittedName>
</protein>
<evidence type="ECO:0000313" key="2">
    <source>
        <dbReference type="EMBL" id="OXA54738.1"/>
    </source>
</evidence>
<feature type="compositionally biased region" description="Polar residues" evidence="1">
    <location>
        <begin position="71"/>
        <end position="86"/>
    </location>
</feature>
<evidence type="ECO:0000256" key="1">
    <source>
        <dbReference type="SAM" id="MobiDB-lite"/>
    </source>
</evidence>
<evidence type="ECO:0000313" key="3">
    <source>
        <dbReference type="Proteomes" id="UP000198287"/>
    </source>
</evidence>
<name>A0A226EC09_FOLCA</name>
<feature type="region of interest" description="Disordered" evidence="1">
    <location>
        <begin position="66"/>
        <end position="86"/>
    </location>
</feature>
<sequence length="363" mass="40123">NSAQSLSDSQSESASLFDGSVISSREAHDRGLQLPVRLLSRHATLPNPQSNSSCVFSIPITSVENTEHSTRVTTPKVNSSSFSRSPSAILPSYQDESNLTPPEAPSNTEFNITYLFDIDKNNYSPEVNQSSGLDSVNKKNIYGFCLKDSLFKSAAANKVLINKVARNKFILKPDRQCVAAALIDSLIVALGTWDSLPTSVKGLTNFYPANQLFDAWRLVGINAKDGGKILLGKIYVRDIFRSDKQFATAAFVYMLSYDEGLNPEYRGETLTPLGSDFDFMFPGGVDFIAKLLPFDNFLSRPIATLTNLGLEARTFLVNIWQGILEFIKNIGSSRANSRKLRQYFQDVDGAKRNTRISNNSSEI</sequence>
<gene>
    <name evidence="2" type="ORF">Fcan01_11437</name>
</gene>
<accession>A0A226EC09</accession>
<organism evidence="2 3">
    <name type="scientific">Folsomia candida</name>
    <name type="common">Springtail</name>
    <dbReference type="NCBI Taxonomy" id="158441"/>
    <lineage>
        <taxon>Eukaryota</taxon>
        <taxon>Metazoa</taxon>
        <taxon>Ecdysozoa</taxon>
        <taxon>Arthropoda</taxon>
        <taxon>Hexapoda</taxon>
        <taxon>Collembola</taxon>
        <taxon>Entomobryomorpha</taxon>
        <taxon>Isotomoidea</taxon>
        <taxon>Isotomidae</taxon>
        <taxon>Proisotominae</taxon>
        <taxon>Folsomia</taxon>
    </lineage>
</organism>
<reference evidence="2 3" key="1">
    <citation type="submission" date="2015-12" db="EMBL/GenBank/DDBJ databases">
        <title>The genome of Folsomia candida.</title>
        <authorList>
            <person name="Faddeeva A."/>
            <person name="Derks M.F."/>
            <person name="Anvar Y."/>
            <person name="Smit S."/>
            <person name="Van Straalen N."/>
            <person name="Roelofs D."/>
        </authorList>
    </citation>
    <scope>NUCLEOTIDE SEQUENCE [LARGE SCALE GENOMIC DNA]</scope>
    <source>
        <strain evidence="2 3">VU population</strain>
        <tissue evidence="2">Whole body</tissue>
    </source>
</reference>
<keyword evidence="3" id="KW-1185">Reference proteome</keyword>
<feature type="non-terminal residue" evidence="2">
    <location>
        <position position="1"/>
    </location>
</feature>
<dbReference type="Proteomes" id="UP000198287">
    <property type="component" value="Unassembled WGS sequence"/>
</dbReference>
<dbReference type="EMBL" id="LNIX01000005">
    <property type="protein sequence ID" value="OXA54738.1"/>
    <property type="molecule type" value="Genomic_DNA"/>
</dbReference>
<dbReference type="AlphaFoldDB" id="A0A226EC09"/>
<comment type="caution">
    <text evidence="2">The sequence shown here is derived from an EMBL/GenBank/DDBJ whole genome shotgun (WGS) entry which is preliminary data.</text>
</comment>